<dbReference type="RefSeq" id="XP_015662512.1">
    <property type="nucleotide sequence ID" value="XM_015799034.1"/>
</dbReference>
<dbReference type="VEuPathDB" id="TriTrypDB:LpyrH10_03_3350"/>
<keyword evidence="3" id="KW-1185">Reference proteome</keyword>
<evidence type="ECO:0000313" key="2">
    <source>
        <dbReference type="EMBL" id="KPA84072.1"/>
    </source>
</evidence>
<accession>A0A0N0DYF8</accession>
<feature type="compositionally biased region" description="Basic and acidic residues" evidence="1">
    <location>
        <begin position="98"/>
        <end position="108"/>
    </location>
</feature>
<dbReference type="PANTHER" id="PTHR30094:SF17">
    <property type="entry name" value="SYNTHETASE, PUTATIVE-RELATED"/>
    <property type="match status" value="1"/>
</dbReference>
<name>A0A0N0DYF8_LEPPY</name>
<dbReference type="InterPro" id="IPR051705">
    <property type="entry name" value="Gsp_Synthetase/Amidase"/>
</dbReference>
<comment type="caution">
    <text evidence="2">The sequence shown here is derived from an EMBL/GenBank/DDBJ whole genome shotgun (WGS) entry which is preliminary data.</text>
</comment>
<dbReference type="GO" id="GO:0016874">
    <property type="term" value="F:ligase activity"/>
    <property type="evidence" value="ECO:0007669"/>
    <property type="project" value="TreeGrafter"/>
</dbReference>
<dbReference type="EMBL" id="LGTL01000003">
    <property type="protein sequence ID" value="KPA84073.1"/>
    <property type="molecule type" value="Genomic_DNA"/>
</dbReference>
<dbReference type="GeneID" id="26902479"/>
<organism evidence="2 3">
    <name type="scientific">Leptomonas pyrrhocoris</name>
    <name type="common">Firebug parasite</name>
    <dbReference type="NCBI Taxonomy" id="157538"/>
    <lineage>
        <taxon>Eukaryota</taxon>
        <taxon>Discoba</taxon>
        <taxon>Euglenozoa</taxon>
        <taxon>Kinetoplastea</taxon>
        <taxon>Metakinetoplastina</taxon>
        <taxon>Trypanosomatida</taxon>
        <taxon>Trypanosomatidae</taxon>
        <taxon>Leishmaniinae</taxon>
        <taxon>Leptomonas</taxon>
    </lineage>
</organism>
<protein>
    <submittedName>
        <fullName evidence="2">Putative trypanothione synthetase</fullName>
    </submittedName>
</protein>
<feature type="compositionally biased region" description="Low complexity" evidence="1">
    <location>
        <begin position="111"/>
        <end position="125"/>
    </location>
</feature>
<dbReference type="EMBL" id="LGTL01000003">
    <property type="protein sequence ID" value="KPA84072.1"/>
    <property type="molecule type" value="Genomic_DNA"/>
</dbReference>
<evidence type="ECO:0000256" key="1">
    <source>
        <dbReference type="SAM" id="MobiDB-lite"/>
    </source>
</evidence>
<sequence length="248" mass="27656">MATRASGRARMGVVDLHSVCGYTSHGVPAFSNGTSNTWTNSKSYLNGIFMGYRWQCVEFARRWLWTTQRLLLPERDCASNFTNCRHVFRLKAAPADARRQSRLEEEAARQSPTPTITTPSAATSAEAATATVTPAEEIVGPRKAAEAWEKVPAVFVKQGSTVPPVPSSLIVYPRSWGSPWGHIGVIAEVDLEHGQVYVADQNRYFHHWGRHTYSGVFPLEVSRGRYFIRDPESECEGWLTFPSCVEGH</sequence>
<dbReference type="RefSeq" id="XP_015662511.1">
    <property type="nucleotide sequence ID" value="XM_015799033.1"/>
</dbReference>
<dbReference type="SUPFAM" id="SSF54001">
    <property type="entry name" value="Cysteine proteinases"/>
    <property type="match status" value="1"/>
</dbReference>
<dbReference type="EMBL" id="LGTL01000003">
    <property type="protein sequence ID" value="KPA84074.1"/>
    <property type="molecule type" value="Genomic_DNA"/>
</dbReference>
<dbReference type="Gene3D" id="3.90.1720.10">
    <property type="entry name" value="endopeptidase domain like (from Nostoc punctiforme)"/>
    <property type="match status" value="1"/>
</dbReference>
<evidence type="ECO:0000313" key="3">
    <source>
        <dbReference type="Proteomes" id="UP000037923"/>
    </source>
</evidence>
<dbReference type="AlphaFoldDB" id="A0A0N0DYF8"/>
<reference evidence="2 3" key="1">
    <citation type="submission" date="2015-07" db="EMBL/GenBank/DDBJ databases">
        <title>High-quality genome of monoxenous trypanosomatid Leptomonas pyrrhocoris.</title>
        <authorList>
            <person name="Flegontov P."/>
            <person name="Butenko A."/>
            <person name="Firsov S."/>
            <person name="Vlcek C."/>
            <person name="Logacheva M.D."/>
            <person name="Field M."/>
            <person name="Filatov D."/>
            <person name="Flegontova O."/>
            <person name="Gerasimov E."/>
            <person name="Jackson A.P."/>
            <person name="Kelly S."/>
            <person name="Opperdoes F."/>
            <person name="O'Reilly A."/>
            <person name="Votypka J."/>
            <person name="Yurchenko V."/>
            <person name="Lukes J."/>
        </authorList>
    </citation>
    <scope>NUCLEOTIDE SEQUENCE [LARGE SCALE GENOMIC DNA]</scope>
    <source>
        <strain evidence="2">H10</strain>
    </source>
</reference>
<dbReference type="RefSeq" id="XP_015662513.1">
    <property type="nucleotide sequence ID" value="XM_015799035.1"/>
</dbReference>
<dbReference type="OrthoDB" id="299748at2759"/>
<dbReference type="PANTHER" id="PTHR30094">
    <property type="entry name" value="BIFUNCTIONAL GLUTATHIONYLSPERMIDINE SYNTHETASE/AMIDASE-RELATED"/>
    <property type="match status" value="1"/>
</dbReference>
<proteinExistence type="predicted"/>
<gene>
    <name evidence="2" type="ORF">ABB37_02184</name>
</gene>
<dbReference type="OMA" id="QWQCVEF"/>
<dbReference type="Proteomes" id="UP000037923">
    <property type="component" value="Unassembled WGS sequence"/>
</dbReference>
<feature type="region of interest" description="Disordered" evidence="1">
    <location>
        <begin position="98"/>
        <end position="125"/>
    </location>
</feature>
<dbReference type="InterPro" id="IPR038765">
    <property type="entry name" value="Papain-like_cys_pep_sf"/>
</dbReference>